<evidence type="ECO:0000313" key="2">
    <source>
        <dbReference type="EMBL" id="CAA7261183.1"/>
    </source>
</evidence>
<reference evidence="2 3" key="1">
    <citation type="submission" date="2020-01" db="EMBL/GenBank/DDBJ databases">
        <authorList>
            <person name="Gupta K D."/>
        </authorList>
    </citation>
    <scope>NUCLEOTIDE SEQUENCE [LARGE SCALE GENOMIC DNA]</scope>
</reference>
<evidence type="ECO:0000313" key="3">
    <source>
        <dbReference type="Proteomes" id="UP000467700"/>
    </source>
</evidence>
<keyword evidence="3" id="KW-1185">Reference proteome</keyword>
<comment type="caution">
    <text evidence="2">The sequence shown here is derived from an EMBL/GenBank/DDBJ whole genome shotgun (WGS) entry which is preliminary data.</text>
</comment>
<sequence length="148" mass="16801">MPGLFLVDDHPLELPVSCTPPNRHWRSCISSFKLETKISKEKSIRTFQLNVETGFIDRVKPQASFEANWDTLCDQLRRLSVGKPLRFDLYMKYCSPSSDLSRFVDLSDSEEETDIESYSESSSDPEDGGSSIAERSRRGDIVRSARSS</sequence>
<dbReference type="OrthoDB" id="10512502at2759"/>
<feature type="compositionally biased region" description="Basic and acidic residues" evidence="1">
    <location>
        <begin position="134"/>
        <end position="148"/>
    </location>
</feature>
<evidence type="ECO:0000256" key="1">
    <source>
        <dbReference type="SAM" id="MobiDB-lite"/>
    </source>
</evidence>
<protein>
    <submittedName>
        <fullName evidence="2">Uncharacterized protein</fullName>
    </submittedName>
</protein>
<organism evidence="2 3">
    <name type="scientific">Cyclocybe aegerita</name>
    <name type="common">Black poplar mushroom</name>
    <name type="synonym">Agrocybe aegerita</name>
    <dbReference type="NCBI Taxonomy" id="1973307"/>
    <lineage>
        <taxon>Eukaryota</taxon>
        <taxon>Fungi</taxon>
        <taxon>Dikarya</taxon>
        <taxon>Basidiomycota</taxon>
        <taxon>Agaricomycotina</taxon>
        <taxon>Agaricomycetes</taxon>
        <taxon>Agaricomycetidae</taxon>
        <taxon>Agaricales</taxon>
        <taxon>Agaricineae</taxon>
        <taxon>Bolbitiaceae</taxon>
        <taxon>Cyclocybe</taxon>
    </lineage>
</organism>
<accession>A0A8S0WG28</accession>
<feature type="region of interest" description="Disordered" evidence="1">
    <location>
        <begin position="99"/>
        <end position="148"/>
    </location>
</feature>
<gene>
    <name evidence="2" type="ORF">AAE3_LOCUS3473</name>
</gene>
<proteinExistence type="predicted"/>
<name>A0A8S0WG28_CYCAE</name>
<dbReference type="EMBL" id="CACVBS010000032">
    <property type="protein sequence ID" value="CAA7261183.1"/>
    <property type="molecule type" value="Genomic_DNA"/>
</dbReference>
<feature type="compositionally biased region" description="Acidic residues" evidence="1">
    <location>
        <begin position="107"/>
        <end position="127"/>
    </location>
</feature>
<dbReference type="AlphaFoldDB" id="A0A8S0WG28"/>
<dbReference type="Proteomes" id="UP000467700">
    <property type="component" value="Unassembled WGS sequence"/>
</dbReference>